<evidence type="ECO:0008006" key="17">
    <source>
        <dbReference type="Google" id="ProtNLM"/>
    </source>
</evidence>
<proteinExistence type="inferred from homology"/>
<sequence>MDRTQCLCEVAVNFGVSVSTSQNLTKGYQEFAGVESSVTTKVKGVVSTKHLTADDFNDNYKGDKDIYIRVWDNTDLVVPASENGAFFVTTNTIITPNQTLSVCPEDADVSDAICDPKVPDMCVDKVFNLGHGVSTGKCVQSSREGVHTCQIEGWCPVEKDDYPLKKNRPLFTDTKNWTVLIKNSIRFDNYNVRRRNIIEIENSSALRDCIYDPDHNPGCPVFVLNDIVKWANEDYDSISQYGGVIGIDINWDCNLDFDIKYCVPKYYFRRLDDPKTKIAKGWNFRYADYIDNYRTLYKATGIRFVLLVSGSAGKFNFIPLVIKIGSGLGLLAITTIICDIVVLYLNKGGKYYKDKKFQYVEQVDNQYTDIMATNLRQRTTSDEQSNRLTDD</sequence>
<dbReference type="NCBIfam" id="TIGR00863">
    <property type="entry name" value="P2X"/>
    <property type="match status" value="1"/>
</dbReference>
<keyword evidence="4" id="KW-1003">Cell membrane</keyword>
<evidence type="ECO:0000313" key="16">
    <source>
        <dbReference type="Proteomes" id="UP000759131"/>
    </source>
</evidence>
<keyword evidence="16" id="KW-1185">Reference proteome</keyword>
<keyword evidence="8 14" id="KW-0472">Membrane</keyword>
<keyword evidence="7" id="KW-0406">Ion transport</keyword>
<keyword evidence="11" id="KW-1071">Ligand-gated ion channel</keyword>
<dbReference type="InterPro" id="IPR059116">
    <property type="entry name" value="P2X_receptor"/>
</dbReference>
<keyword evidence="12" id="KW-0407">Ion channel</keyword>
<dbReference type="GO" id="GO:0070588">
    <property type="term" value="P:calcium ion transmembrane transport"/>
    <property type="evidence" value="ECO:0007669"/>
    <property type="project" value="TreeGrafter"/>
</dbReference>
<dbReference type="GO" id="GO:0001614">
    <property type="term" value="F:purinergic nucleotide receptor activity"/>
    <property type="evidence" value="ECO:0007669"/>
    <property type="project" value="InterPro"/>
</dbReference>
<accession>A0A7R9PY89</accession>
<keyword evidence="3" id="KW-0813">Transport</keyword>
<dbReference type="GO" id="GO:0005886">
    <property type="term" value="C:plasma membrane"/>
    <property type="evidence" value="ECO:0007669"/>
    <property type="project" value="UniProtKB-SubCell"/>
</dbReference>
<dbReference type="InterPro" id="IPR027309">
    <property type="entry name" value="P2X_extracellular_dom_sf"/>
</dbReference>
<dbReference type="PANTHER" id="PTHR10125">
    <property type="entry name" value="P2X PURINOCEPTOR"/>
    <property type="match status" value="1"/>
</dbReference>
<evidence type="ECO:0000256" key="3">
    <source>
        <dbReference type="ARBA" id="ARBA00022448"/>
    </source>
</evidence>
<name>A0A7R9PY89_9ACAR</name>
<dbReference type="Gene3D" id="1.10.287.940">
    <property type="entry name" value="atp-gated p2x4 ion channel"/>
    <property type="match status" value="1"/>
</dbReference>
<dbReference type="PROSITE" id="PS01212">
    <property type="entry name" value="P2X_RECEPTOR"/>
    <property type="match status" value="1"/>
</dbReference>
<dbReference type="InterPro" id="IPR001429">
    <property type="entry name" value="P2X_purnocptor"/>
</dbReference>
<evidence type="ECO:0000256" key="10">
    <source>
        <dbReference type="ARBA" id="ARBA00023180"/>
    </source>
</evidence>
<reference evidence="15" key="1">
    <citation type="submission" date="2020-11" db="EMBL/GenBank/DDBJ databases">
        <authorList>
            <person name="Tran Van P."/>
        </authorList>
    </citation>
    <scope>NUCLEOTIDE SEQUENCE</scope>
</reference>
<dbReference type="PRINTS" id="PR01307">
    <property type="entry name" value="P2XRECEPTOR"/>
</dbReference>
<evidence type="ECO:0000256" key="2">
    <source>
        <dbReference type="ARBA" id="ARBA00009848"/>
    </source>
</evidence>
<keyword evidence="9" id="KW-1015">Disulfide bond</keyword>
<comment type="subcellular location">
    <subcellularLocation>
        <location evidence="1">Cell membrane</location>
        <topology evidence="1">Multi-pass membrane protein</topology>
    </subcellularLocation>
</comment>
<organism evidence="15">
    <name type="scientific">Medioppia subpectinata</name>
    <dbReference type="NCBI Taxonomy" id="1979941"/>
    <lineage>
        <taxon>Eukaryota</taxon>
        <taxon>Metazoa</taxon>
        <taxon>Ecdysozoa</taxon>
        <taxon>Arthropoda</taxon>
        <taxon>Chelicerata</taxon>
        <taxon>Arachnida</taxon>
        <taxon>Acari</taxon>
        <taxon>Acariformes</taxon>
        <taxon>Sarcoptiformes</taxon>
        <taxon>Oribatida</taxon>
        <taxon>Brachypylina</taxon>
        <taxon>Oppioidea</taxon>
        <taxon>Oppiidae</taxon>
        <taxon>Medioppia</taxon>
    </lineage>
</organism>
<evidence type="ECO:0000256" key="14">
    <source>
        <dbReference type="SAM" id="Phobius"/>
    </source>
</evidence>
<dbReference type="OrthoDB" id="494673at2759"/>
<dbReference type="EMBL" id="OC857609">
    <property type="protein sequence ID" value="CAD7625399.1"/>
    <property type="molecule type" value="Genomic_DNA"/>
</dbReference>
<dbReference type="EMBL" id="CAJPIZ010003034">
    <property type="protein sequence ID" value="CAG2105829.1"/>
    <property type="molecule type" value="Genomic_DNA"/>
</dbReference>
<evidence type="ECO:0000256" key="12">
    <source>
        <dbReference type="ARBA" id="ARBA00023303"/>
    </source>
</evidence>
<dbReference type="Gene3D" id="2.60.490.10">
    <property type="entry name" value="atp-gated p2x4 ion channel domain"/>
    <property type="match status" value="1"/>
</dbReference>
<dbReference type="InterPro" id="IPR053792">
    <property type="entry name" value="P2X_RECEPTOR_CS"/>
</dbReference>
<evidence type="ECO:0000256" key="6">
    <source>
        <dbReference type="ARBA" id="ARBA00022989"/>
    </source>
</evidence>
<dbReference type="Proteomes" id="UP000759131">
    <property type="component" value="Unassembled WGS sequence"/>
</dbReference>
<dbReference type="AlphaFoldDB" id="A0A7R9PY89"/>
<dbReference type="PANTHER" id="PTHR10125:SF31">
    <property type="entry name" value="P2X RECEPTOR E"/>
    <property type="match status" value="1"/>
</dbReference>
<comment type="catalytic activity">
    <reaction evidence="13">
        <text>Ca(2+)(in) = Ca(2+)(out)</text>
        <dbReference type="Rhea" id="RHEA:29671"/>
        <dbReference type="ChEBI" id="CHEBI:29108"/>
    </reaction>
</comment>
<gene>
    <name evidence="15" type="ORF">OSB1V03_LOCUS5834</name>
</gene>
<comment type="similarity">
    <text evidence="2">Belongs to the P2X receptor family.</text>
</comment>
<evidence type="ECO:0000256" key="11">
    <source>
        <dbReference type="ARBA" id="ARBA00023286"/>
    </source>
</evidence>
<evidence type="ECO:0000256" key="7">
    <source>
        <dbReference type="ARBA" id="ARBA00023065"/>
    </source>
</evidence>
<evidence type="ECO:0000256" key="13">
    <source>
        <dbReference type="ARBA" id="ARBA00036634"/>
    </source>
</evidence>
<feature type="transmembrane region" description="Helical" evidence="14">
    <location>
        <begin position="328"/>
        <end position="346"/>
    </location>
</feature>
<keyword evidence="6 14" id="KW-1133">Transmembrane helix</keyword>
<dbReference type="GO" id="GO:0033198">
    <property type="term" value="P:response to ATP"/>
    <property type="evidence" value="ECO:0007669"/>
    <property type="project" value="InterPro"/>
</dbReference>
<protein>
    <recommendedName>
        <fullName evidence="17">Purinergic receptor</fullName>
    </recommendedName>
</protein>
<dbReference type="Pfam" id="PF00864">
    <property type="entry name" value="P2X_receptor"/>
    <property type="match status" value="1"/>
</dbReference>
<evidence type="ECO:0000313" key="15">
    <source>
        <dbReference type="EMBL" id="CAD7625399.1"/>
    </source>
</evidence>
<evidence type="ECO:0000256" key="8">
    <source>
        <dbReference type="ARBA" id="ARBA00023136"/>
    </source>
</evidence>
<dbReference type="GO" id="GO:0004931">
    <property type="term" value="F:extracellularly ATP-gated monoatomic cation channel activity"/>
    <property type="evidence" value="ECO:0007669"/>
    <property type="project" value="InterPro"/>
</dbReference>
<evidence type="ECO:0000256" key="4">
    <source>
        <dbReference type="ARBA" id="ARBA00022475"/>
    </source>
</evidence>
<keyword evidence="5 14" id="KW-0812">Transmembrane</keyword>
<evidence type="ECO:0000256" key="9">
    <source>
        <dbReference type="ARBA" id="ARBA00023157"/>
    </source>
</evidence>
<keyword evidence="10" id="KW-0325">Glycoprotein</keyword>
<dbReference type="GO" id="GO:0098794">
    <property type="term" value="C:postsynapse"/>
    <property type="evidence" value="ECO:0007669"/>
    <property type="project" value="GOC"/>
</dbReference>
<evidence type="ECO:0000256" key="1">
    <source>
        <dbReference type="ARBA" id="ARBA00004651"/>
    </source>
</evidence>
<evidence type="ECO:0000256" key="5">
    <source>
        <dbReference type="ARBA" id="ARBA00022692"/>
    </source>
</evidence>